<comment type="caution">
    <text evidence="1">The sequence shown here is derived from an EMBL/GenBank/DDBJ whole genome shotgun (WGS) entry which is preliminary data.</text>
</comment>
<evidence type="ECO:0000313" key="1">
    <source>
        <dbReference type="EMBL" id="MDT0441707.1"/>
    </source>
</evidence>
<dbReference type="Proteomes" id="UP001183615">
    <property type="component" value="Unassembled WGS sequence"/>
</dbReference>
<proteinExistence type="predicted"/>
<dbReference type="EMBL" id="JAVREV010000002">
    <property type="protein sequence ID" value="MDT0441707.1"/>
    <property type="molecule type" value="Genomic_DNA"/>
</dbReference>
<name>A0ABU2RY74_9ACTN</name>
<accession>A0ABU2RY74</accession>
<evidence type="ECO:0000313" key="2">
    <source>
        <dbReference type="Proteomes" id="UP001183615"/>
    </source>
</evidence>
<reference evidence="2" key="1">
    <citation type="submission" date="2023-07" db="EMBL/GenBank/DDBJ databases">
        <title>30 novel species of actinomycetes from the DSMZ collection.</title>
        <authorList>
            <person name="Nouioui I."/>
        </authorList>
    </citation>
    <scope>NUCLEOTIDE SEQUENCE [LARGE SCALE GENOMIC DNA]</scope>
    <source>
        <strain evidence="2">DSM 41886</strain>
    </source>
</reference>
<gene>
    <name evidence="1" type="ORF">RM779_03710</name>
</gene>
<organism evidence="1 2">
    <name type="scientific">Streptomyces johnsoniae</name>
    <dbReference type="NCBI Taxonomy" id="3075532"/>
    <lineage>
        <taxon>Bacteria</taxon>
        <taxon>Bacillati</taxon>
        <taxon>Actinomycetota</taxon>
        <taxon>Actinomycetes</taxon>
        <taxon>Kitasatosporales</taxon>
        <taxon>Streptomycetaceae</taxon>
        <taxon>Streptomyces</taxon>
    </lineage>
</organism>
<keyword evidence="2" id="KW-1185">Reference proteome</keyword>
<protein>
    <submittedName>
        <fullName evidence="1">Uncharacterized protein</fullName>
    </submittedName>
</protein>
<sequence>MGVVALRPGRHDGADALHRAEVSTASGTVRLGQRLLAWLTGNRPDGTDGLARAVTDLADGGGEDEQAALRLELRKLLRDDEDLRREFAALLPERQERVGHGAGGRA</sequence>
<dbReference type="RefSeq" id="WP_311615734.1">
    <property type="nucleotide sequence ID" value="NZ_JAVREV010000002.1"/>
</dbReference>